<gene>
    <name evidence="1" type="ORF">ENSA5_33420</name>
</gene>
<name>A0A2S9XXB6_9BACT</name>
<dbReference type="Proteomes" id="UP000237968">
    <property type="component" value="Unassembled WGS sequence"/>
</dbReference>
<sequence>MWSINGGPRTRTWMFCRRTRITWTPRTWGDVPPEPVVLRTSNLLVACVYHYASPPPRTLAARGAMPRAASLGLFADGFVAKTCSTPGTAAFWLRALGKNSGARRPDALHPGLLAARGAMPRAASLGLFADGFVAKTCSTPGTAAFWLRALGKNSGARRHDALHPGLLAEFPDHATKKYTPAHAASASIHVSAPRSCSWVSAPSRISPCDMITRAHGCSSTRAQLRLAAARSLITRRHILL</sequence>
<reference evidence="1 2" key="1">
    <citation type="submission" date="2018-03" db="EMBL/GenBank/DDBJ databases">
        <title>Draft Genome Sequences of the Obligatory Marine Myxobacteria Enhygromyxa salina SWB005.</title>
        <authorList>
            <person name="Poehlein A."/>
            <person name="Moghaddam J.A."/>
            <person name="Harms H."/>
            <person name="Alanjari M."/>
            <person name="Koenig G.M."/>
            <person name="Daniel R."/>
            <person name="Schaeberle T.F."/>
        </authorList>
    </citation>
    <scope>NUCLEOTIDE SEQUENCE [LARGE SCALE GENOMIC DNA]</scope>
    <source>
        <strain evidence="1 2">SWB005</strain>
    </source>
</reference>
<protein>
    <submittedName>
        <fullName evidence="1">Uncharacterized protein</fullName>
    </submittedName>
</protein>
<accession>A0A2S9XXB6</accession>
<organism evidence="1 2">
    <name type="scientific">Enhygromyxa salina</name>
    <dbReference type="NCBI Taxonomy" id="215803"/>
    <lineage>
        <taxon>Bacteria</taxon>
        <taxon>Pseudomonadati</taxon>
        <taxon>Myxococcota</taxon>
        <taxon>Polyangia</taxon>
        <taxon>Nannocystales</taxon>
        <taxon>Nannocystaceae</taxon>
        <taxon>Enhygromyxa</taxon>
    </lineage>
</organism>
<evidence type="ECO:0000313" key="2">
    <source>
        <dbReference type="Proteomes" id="UP000237968"/>
    </source>
</evidence>
<evidence type="ECO:0000313" key="1">
    <source>
        <dbReference type="EMBL" id="PRP97506.1"/>
    </source>
</evidence>
<comment type="caution">
    <text evidence="1">The sequence shown here is derived from an EMBL/GenBank/DDBJ whole genome shotgun (WGS) entry which is preliminary data.</text>
</comment>
<keyword evidence="2" id="KW-1185">Reference proteome</keyword>
<dbReference type="EMBL" id="PVNK01000154">
    <property type="protein sequence ID" value="PRP97506.1"/>
    <property type="molecule type" value="Genomic_DNA"/>
</dbReference>
<dbReference type="AlphaFoldDB" id="A0A2S9XXB6"/>
<proteinExistence type="predicted"/>